<feature type="transmembrane region" description="Helical" evidence="1">
    <location>
        <begin position="773"/>
        <end position="791"/>
    </location>
</feature>
<dbReference type="AlphaFoldDB" id="A0A5Q0P328"/>
<accession>A0A5Q0P328</accession>
<evidence type="ECO:0000313" key="4">
    <source>
        <dbReference type="EMBL" id="QGA11515.1"/>
    </source>
</evidence>
<proteinExistence type="predicted"/>
<evidence type="ECO:0000313" key="3">
    <source>
        <dbReference type="EMBL" id="MQW91767.1"/>
    </source>
</evidence>
<dbReference type="Proteomes" id="UP000480556">
    <property type="component" value="Unassembled WGS sequence"/>
</dbReference>
<feature type="signal peptide" evidence="2">
    <location>
        <begin position="1"/>
        <end position="22"/>
    </location>
</feature>
<keyword evidence="1" id="KW-0472">Membrane</keyword>
<reference evidence="5 6" key="1">
    <citation type="submission" date="2019-10" db="EMBL/GenBank/DDBJ databases">
        <authorList>
            <person name="Dong K."/>
        </authorList>
    </citation>
    <scope>NUCLEOTIDE SEQUENCE [LARGE SCALE GENOMIC DNA]</scope>
    <source>
        <strain evidence="4">Dk386</strain>
        <strain evidence="5">dk386</strain>
        <strain evidence="6">dk771</strain>
        <strain evidence="3">Dk771</strain>
    </source>
</reference>
<dbReference type="EMBL" id="WITK01000005">
    <property type="protein sequence ID" value="MQW91767.1"/>
    <property type="molecule type" value="Genomic_DNA"/>
</dbReference>
<dbReference type="Proteomes" id="UP000327478">
    <property type="component" value="Chromosome"/>
</dbReference>
<feature type="chain" id="PRO_5044623632" description="CSLREA domain-containing protein" evidence="2">
    <location>
        <begin position="23"/>
        <end position="798"/>
    </location>
</feature>
<keyword evidence="5" id="KW-1185">Reference proteome</keyword>
<gene>
    <name evidence="4" type="ORF">GFH30_08990</name>
    <name evidence="3" type="ORF">GHJ48_05060</name>
</gene>
<evidence type="ECO:0000313" key="6">
    <source>
        <dbReference type="Proteomes" id="UP000480556"/>
    </source>
</evidence>
<keyword evidence="2" id="KW-0732">Signal</keyword>
<evidence type="ECO:0000256" key="1">
    <source>
        <dbReference type="SAM" id="Phobius"/>
    </source>
</evidence>
<evidence type="ECO:0008006" key="7">
    <source>
        <dbReference type="Google" id="ProtNLM"/>
    </source>
</evidence>
<name>A0A5Q0P328_9GAMM</name>
<evidence type="ECO:0000313" key="5">
    <source>
        <dbReference type="Proteomes" id="UP000327478"/>
    </source>
</evidence>
<keyword evidence="1" id="KW-0812">Transmembrane</keyword>
<keyword evidence="1" id="KW-1133">Transmembrane helix</keyword>
<evidence type="ECO:0000256" key="2">
    <source>
        <dbReference type="SAM" id="SignalP"/>
    </source>
</evidence>
<dbReference type="InterPro" id="IPR011050">
    <property type="entry name" value="Pectin_lyase_fold/virulence"/>
</dbReference>
<sequence>MMKIYKKSLFVVGLLSTFSLMAAESKIIKVTNFSDDDNKSKCSLRQAIQTAYENKSVAGCNAGNTLPGQRDYIQLEAGEYVLTQGELTPSSPVILYGELPFDEQQKDDLKGDYPKQLALKTTINAKGQSRIFNTSQTKASLTLNNLALVNGQANVTSNDRGNGGALFIGGSLELYNSSVSNSTAGGKGGAIYFAAGDQNQSLSIVRTLLKANKAPQGSVWSMDCNAKFSPVTSSTNVTQSSIVENGDAHSLSAIDVCGSTGVEISNSTIAKNKANSATGAIISYISTPNRELYDGSLLSLVSNTVVENDAASTLLYDKFGTKLLVSNILAFNGGENCRYSMKATDAKGENVSLVASNNALAANCFLPEPPETETPKTETAKNMILADNAAINHYLSGYKAESAYNLYLPLYYPVNHGTETDFVDAGHQSCNSADQRGFSRLLVTKLILDPTAINSCDIGSVELMRLAASDITALKNSSYSNLITAYENMIERLKAMQKDDANKSSLLQIEAELKDVESLLANTKKYAKYRAIYIDPFELALPVEETTSNGELKLKALNADNYTVTVRAKGVGQIVEGSDNPYATQADPAQKCEWVPELKRIMFYRTDRKTTDSTLSELCEYTLTEIVKTGASAKSSSGVLSASFVNIAPVAKNDTYTINPESNLSVKVNPLSNDFDDDGPVSGSETYYSDTPIRFESIDSGLIMTAEREGPCPDKYIRDTCYGGEISFKVKNNLSQFDYQATYNYFDEDGGMSNTATILLKNSAKNTNESSSGGGAFGIWGLLGLVALGAYRQRRMQK</sequence>
<dbReference type="SUPFAM" id="SSF51126">
    <property type="entry name" value="Pectin lyase-like"/>
    <property type="match status" value="1"/>
</dbReference>
<protein>
    <recommendedName>
        <fullName evidence="7">CSLREA domain-containing protein</fullName>
    </recommendedName>
</protein>
<dbReference type="EMBL" id="CP045650">
    <property type="protein sequence ID" value="QGA11515.1"/>
    <property type="molecule type" value="Genomic_DNA"/>
</dbReference>
<organism evidence="3 6">
    <name type="scientific">Acinetobacter wanghuae</name>
    <dbReference type="NCBI Taxonomy" id="2662362"/>
    <lineage>
        <taxon>Bacteria</taxon>
        <taxon>Pseudomonadati</taxon>
        <taxon>Pseudomonadota</taxon>
        <taxon>Gammaproteobacteria</taxon>
        <taxon>Moraxellales</taxon>
        <taxon>Moraxellaceae</taxon>
        <taxon>Acinetobacter</taxon>
    </lineage>
</organism>